<protein>
    <submittedName>
        <fullName evidence="3">Secreted protein</fullName>
    </submittedName>
</protein>
<evidence type="ECO:0000256" key="1">
    <source>
        <dbReference type="SAM" id="SignalP"/>
    </source>
</evidence>
<dbReference type="AlphaFoldDB" id="A0A1I8BX37"/>
<sequence length="192" mass="21865">MIFYLLVVFAVAVDVTGGQSCTNKPASLTFLTNTLQFKKTGLFNTDPGFFYYTKENNVICPNNNNLQTNCYNQDEDKISVGRVVCKEDICICNYDQESNITQACYYAKNNNNEPLPCLFYSFEGVMYVNPDPGVRLTRTDGKKHFEFKSDDNKHMNLTYHTESYINGKSLLVGCTICDNLKVNNKLRTCQKT</sequence>
<reference evidence="3" key="1">
    <citation type="submission" date="2016-11" db="UniProtKB">
        <authorList>
            <consortium name="WormBaseParasite"/>
        </authorList>
    </citation>
    <scope>IDENTIFICATION</scope>
</reference>
<dbReference type="WBParaSite" id="MhA1_Contig70.frz3.gene24">
    <property type="protein sequence ID" value="MhA1_Contig70.frz3.gene24"/>
    <property type="gene ID" value="MhA1_Contig70.frz3.gene24"/>
</dbReference>
<feature type="signal peptide" evidence="1">
    <location>
        <begin position="1"/>
        <end position="18"/>
    </location>
</feature>
<feature type="chain" id="PRO_5009316254" evidence="1">
    <location>
        <begin position="19"/>
        <end position="192"/>
    </location>
</feature>
<proteinExistence type="predicted"/>
<accession>A0A1I8BX37</accession>
<evidence type="ECO:0000313" key="3">
    <source>
        <dbReference type="WBParaSite" id="MhA1_Contig70.frz3.gene24"/>
    </source>
</evidence>
<organism evidence="2 3">
    <name type="scientific">Meloidogyne hapla</name>
    <name type="common">Root-knot nematode worm</name>
    <dbReference type="NCBI Taxonomy" id="6305"/>
    <lineage>
        <taxon>Eukaryota</taxon>
        <taxon>Metazoa</taxon>
        <taxon>Ecdysozoa</taxon>
        <taxon>Nematoda</taxon>
        <taxon>Chromadorea</taxon>
        <taxon>Rhabditida</taxon>
        <taxon>Tylenchina</taxon>
        <taxon>Tylenchomorpha</taxon>
        <taxon>Tylenchoidea</taxon>
        <taxon>Meloidogynidae</taxon>
        <taxon>Meloidogyninae</taxon>
        <taxon>Meloidogyne</taxon>
    </lineage>
</organism>
<keyword evidence="2" id="KW-1185">Reference proteome</keyword>
<evidence type="ECO:0000313" key="2">
    <source>
        <dbReference type="Proteomes" id="UP000095281"/>
    </source>
</evidence>
<keyword evidence="1" id="KW-0732">Signal</keyword>
<name>A0A1I8BX37_MELHA</name>
<dbReference type="Proteomes" id="UP000095281">
    <property type="component" value="Unplaced"/>
</dbReference>